<feature type="domain" description="Acyl-CoA dehydrogenase/oxidase N-terminal" evidence="8">
    <location>
        <begin position="50"/>
        <end position="124"/>
    </location>
</feature>
<name>A0A0E3JRM3_9BACT</name>
<dbReference type="Pfam" id="PF02770">
    <property type="entry name" value="Acyl-CoA_dh_M"/>
    <property type="match status" value="1"/>
</dbReference>
<dbReference type="GO" id="GO:0050660">
    <property type="term" value="F:flavin adenine dinucleotide binding"/>
    <property type="evidence" value="ECO:0007669"/>
    <property type="project" value="InterPro"/>
</dbReference>
<dbReference type="Gene3D" id="2.40.110.10">
    <property type="entry name" value="Butyryl-CoA Dehydrogenase, subunit A, domain 2"/>
    <property type="match status" value="1"/>
</dbReference>
<dbReference type="Pfam" id="PF00441">
    <property type="entry name" value="Acyl-CoA_dh_1"/>
    <property type="match status" value="1"/>
</dbReference>
<evidence type="ECO:0000256" key="5">
    <source>
        <dbReference type="RuleBase" id="RU362125"/>
    </source>
</evidence>
<dbReference type="InterPro" id="IPR037069">
    <property type="entry name" value="AcylCoA_DH/ox_N_sf"/>
</dbReference>
<dbReference type="InterPro" id="IPR046373">
    <property type="entry name" value="Acyl-CoA_Oxase/DH_mid-dom_sf"/>
</dbReference>
<dbReference type="EMBL" id="KP830093">
    <property type="protein sequence ID" value="AKA59435.1"/>
    <property type="molecule type" value="Genomic_DNA"/>
</dbReference>
<dbReference type="InterPro" id="IPR013786">
    <property type="entry name" value="AcylCoA_DH/ox_N"/>
</dbReference>
<dbReference type="InterPro" id="IPR006091">
    <property type="entry name" value="Acyl-CoA_Oxase/DH_mid-dom"/>
</dbReference>
<evidence type="ECO:0000259" key="6">
    <source>
        <dbReference type="Pfam" id="PF00441"/>
    </source>
</evidence>
<evidence type="ECO:0000313" key="9">
    <source>
        <dbReference type="EMBL" id="AKA59435.1"/>
    </source>
</evidence>
<accession>A0A0E3JRM3</accession>
<dbReference type="CDD" id="cd00567">
    <property type="entry name" value="ACAD"/>
    <property type="match status" value="1"/>
</dbReference>
<reference evidence="9" key="1">
    <citation type="journal article" date="2015" name="Proc. Natl. Acad. Sci. U.S.A.">
        <title>Multiplexed metagenome mining using short DNA sequence tags facilitates targeted discovery of epoxyketone proteasome inhibitors.</title>
        <authorList>
            <person name="Owen J.G."/>
            <person name="Charlop-Powers Z."/>
            <person name="Smith A.G."/>
            <person name="Ternei M.A."/>
            <person name="Calle P.Y."/>
            <person name="Reddy B.V."/>
            <person name="Montiel D."/>
            <person name="Brady S.F."/>
        </authorList>
    </citation>
    <scope>NUCLEOTIDE SEQUENCE</scope>
</reference>
<evidence type="ECO:0000256" key="1">
    <source>
        <dbReference type="ARBA" id="ARBA00001974"/>
    </source>
</evidence>
<evidence type="ECO:0000256" key="2">
    <source>
        <dbReference type="ARBA" id="ARBA00009347"/>
    </source>
</evidence>
<dbReference type="GO" id="GO:0003995">
    <property type="term" value="F:acyl-CoA dehydrogenase activity"/>
    <property type="evidence" value="ECO:0007669"/>
    <property type="project" value="TreeGrafter"/>
</dbReference>
<comment type="cofactor">
    <cofactor evidence="1 5">
        <name>FAD</name>
        <dbReference type="ChEBI" id="CHEBI:57692"/>
    </cofactor>
</comment>
<evidence type="ECO:0000256" key="3">
    <source>
        <dbReference type="ARBA" id="ARBA00022630"/>
    </source>
</evidence>
<keyword evidence="3 5" id="KW-0285">Flavoprotein</keyword>
<feature type="domain" description="Acyl-CoA dehydrogenase/oxidase C-terminal" evidence="6">
    <location>
        <begin position="268"/>
        <end position="399"/>
    </location>
</feature>
<dbReference type="Gene3D" id="1.20.140.10">
    <property type="entry name" value="Butyryl-CoA Dehydrogenase, subunit A, domain 3"/>
    <property type="match status" value="1"/>
</dbReference>
<organism evidence="9">
    <name type="scientific">uncultured bacterium AR_412</name>
    <dbReference type="NCBI Taxonomy" id="1630013"/>
    <lineage>
        <taxon>Bacteria</taxon>
        <taxon>environmental samples</taxon>
    </lineage>
</organism>
<keyword evidence="5" id="KW-0560">Oxidoreductase</keyword>
<evidence type="ECO:0000259" key="8">
    <source>
        <dbReference type="Pfam" id="PF02771"/>
    </source>
</evidence>
<dbReference type="SUPFAM" id="SSF56645">
    <property type="entry name" value="Acyl-CoA dehydrogenase NM domain-like"/>
    <property type="match status" value="1"/>
</dbReference>
<keyword evidence="4 5" id="KW-0274">FAD</keyword>
<evidence type="ECO:0000256" key="4">
    <source>
        <dbReference type="ARBA" id="ARBA00022827"/>
    </source>
</evidence>
<proteinExistence type="inferred from homology"/>
<dbReference type="PANTHER" id="PTHR43884">
    <property type="entry name" value="ACYL-COA DEHYDROGENASE"/>
    <property type="match status" value="1"/>
</dbReference>
<comment type="similarity">
    <text evidence="2 5">Belongs to the acyl-CoA dehydrogenase family.</text>
</comment>
<sequence length="562" mass="60266">MPSFLEELTAGRVAWELISPFPSQDEADLRSGDDAVAELSRLLTGLADPDEIEKTRQIPGELLGELRKGGWLALAAPSESGGRGLSERNVFRVVHAAAGWSVPVAQVMAVQAAIGVGALLPAVGDGPLREYLRARVADGLLSGSADTEPSGAANQGRETTATPVDGGFLLNGQKIHIGNGSVAKTLIVSATVPVDGVPARRLFLVDTDSPGFEVGITHEFMGLHGFPIAALSFTDVRVPAEHMLPEASSGTRLTPTLFQLVVTGRMYLIAAPSLAIARRCAQWAREFAGPRVIDSRPLAEYDQVQRLIAANLADTFAIDTVARWALHSPRAGRLNLLPEQLAAKNIASVTCWRVLDRTMSLLAGEGFETASSKAARGAAPLPLERAYRDARGFRISGGVDFLLDYWASTMFTLTHYYPQPPDIPAEPDVSWCAGTGLTPRNQEHLADLVRAAHRFARTTHALSRKHSREELGTQQARLIALNRVLDEVATCALVLARAAGPEDVQELADVFCTAASRRLSDHWLAVDEAGAPDHATVTAKWMSRDGLDFLGEDLVPGRETGN</sequence>
<dbReference type="AlphaFoldDB" id="A0A0E3JRM3"/>
<evidence type="ECO:0000259" key="7">
    <source>
        <dbReference type="Pfam" id="PF02770"/>
    </source>
</evidence>
<dbReference type="Pfam" id="PF02771">
    <property type="entry name" value="Acyl-CoA_dh_N"/>
    <property type="match status" value="1"/>
</dbReference>
<dbReference type="InterPro" id="IPR009075">
    <property type="entry name" value="AcylCo_DH/oxidase_C"/>
</dbReference>
<dbReference type="Gene3D" id="1.10.540.10">
    <property type="entry name" value="Acyl-CoA dehydrogenase/oxidase, N-terminal domain"/>
    <property type="match status" value="1"/>
</dbReference>
<dbReference type="InterPro" id="IPR036250">
    <property type="entry name" value="AcylCo_DH-like_C"/>
</dbReference>
<dbReference type="PANTHER" id="PTHR43884:SF12">
    <property type="entry name" value="ISOVALERYL-COA DEHYDROGENASE, MITOCHONDRIAL-RELATED"/>
    <property type="match status" value="1"/>
</dbReference>
<dbReference type="SUPFAM" id="SSF47203">
    <property type="entry name" value="Acyl-CoA dehydrogenase C-terminal domain-like"/>
    <property type="match status" value="1"/>
</dbReference>
<dbReference type="InterPro" id="IPR009100">
    <property type="entry name" value="AcylCoA_DH/oxidase_NM_dom_sf"/>
</dbReference>
<protein>
    <submittedName>
        <fullName evidence="9">Acyl-CoA dehydrogenase</fullName>
    </submittedName>
</protein>
<feature type="domain" description="Acyl-CoA oxidase/dehydrogenase middle" evidence="7">
    <location>
        <begin position="147"/>
        <end position="236"/>
    </location>
</feature>